<dbReference type="Gene3D" id="4.10.240.10">
    <property type="entry name" value="Zn(2)-C6 fungal-type DNA-binding domain"/>
    <property type="match status" value="1"/>
</dbReference>
<keyword evidence="2" id="KW-0539">Nucleus</keyword>
<organism evidence="5 6">
    <name type="scientific">Mycena pura</name>
    <dbReference type="NCBI Taxonomy" id="153505"/>
    <lineage>
        <taxon>Eukaryota</taxon>
        <taxon>Fungi</taxon>
        <taxon>Dikarya</taxon>
        <taxon>Basidiomycota</taxon>
        <taxon>Agaricomycotina</taxon>
        <taxon>Agaricomycetes</taxon>
        <taxon>Agaricomycetidae</taxon>
        <taxon>Agaricales</taxon>
        <taxon>Marasmiineae</taxon>
        <taxon>Mycenaceae</taxon>
        <taxon>Mycena</taxon>
    </lineage>
</organism>
<gene>
    <name evidence="5" type="ORF">GGX14DRAFT_475657</name>
</gene>
<dbReference type="GO" id="GO:0006351">
    <property type="term" value="P:DNA-templated transcription"/>
    <property type="evidence" value="ECO:0007669"/>
    <property type="project" value="InterPro"/>
</dbReference>
<dbReference type="PANTHER" id="PTHR46910">
    <property type="entry name" value="TRANSCRIPTION FACTOR PDR1"/>
    <property type="match status" value="1"/>
</dbReference>
<dbReference type="InterPro" id="IPR050987">
    <property type="entry name" value="AtrR-like"/>
</dbReference>
<dbReference type="CDD" id="cd00067">
    <property type="entry name" value="GAL4"/>
    <property type="match status" value="1"/>
</dbReference>
<feature type="region of interest" description="Disordered" evidence="3">
    <location>
        <begin position="650"/>
        <end position="679"/>
    </location>
</feature>
<evidence type="ECO:0000256" key="1">
    <source>
        <dbReference type="ARBA" id="ARBA00022723"/>
    </source>
</evidence>
<dbReference type="GO" id="GO:0003677">
    <property type="term" value="F:DNA binding"/>
    <property type="evidence" value="ECO:0007669"/>
    <property type="project" value="InterPro"/>
</dbReference>
<dbReference type="GO" id="GO:0000981">
    <property type="term" value="F:DNA-binding transcription factor activity, RNA polymerase II-specific"/>
    <property type="evidence" value="ECO:0007669"/>
    <property type="project" value="InterPro"/>
</dbReference>
<dbReference type="GO" id="GO:0008270">
    <property type="term" value="F:zinc ion binding"/>
    <property type="evidence" value="ECO:0007669"/>
    <property type="project" value="InterPro"/>
</dbReference>
<evidence type="ECO:0000256" key="2">
    <source>
        <dbReference type="ARBA" id="ARBA00023242"/>
    </source>
</evidence>
<dbReference type="PANTHER" id="PTHR46910:SF38">
    <property type="entry name" value="ZN(2)-C6 FUNGAL-TYPE DOMAIN-CONTAINING PROTEIN"/>
    <property type="match status" value="1"/>
</dbReference>
<dbReference type="InterPro" id="IPR001138">
    <property type="entry name" value="Zn2Cys6_DnaBD"/>
</dbReference>
<dbReference type="CDD" id="cd12148">
    <property type="entry name" value="fungal_TF_MHR"/>
    <property type="match status" value="1"/>
</dbReference>
<name>A0AAD6Y1L6_9AGAR</name>
<dbReference type="Pfam" id="PF04082">
    <property type="entry name" value="Fungal_trans"/>
    <property type="match status" value="1"/>
</dbReference>
<dbReference type="PROSITE" id="PS50048">
    <property type="entry name" value="ZN2_CY6_FUNGAL_2"/>
    <property type="match status" value="1"/>
</dbReference>
<dbReference type="EMBL" id="JARJCW010000095">
    <property type="protein sequence ID" value="KAJ7194854.1"/>
    <property type="molecule type" value="Genomic_DNA"/>
</dbReference>
<sequence>MNEPLAPGSKRRRLRGSCDFCKQRKIRCDSAQRPGNHCSNCIAFNAECTHDLKSAPKKSGHSKTPPYQSPDISVTTVKEHVAAIVTQATSYIRDDEVRRVLLDVARYARSLENDLATRSRSPSVPTSSSAAASPASQLSIKEVDDSDLYVDGMLAERFDRFRLDSDFNRYYGKSSHFDLISKAIDIKKKLVEDPSQPKSDLPPAKRHQFWMSPWEHAHLSVVGPMPLLEFPEPDLLRGLVDLYFLRVNIVVNLLHRPTFERSLASGLHLVDPHFGETVLGVCCVAAKFSDDPRVILEGTNTRLSSGWKYYRQLKPFQKSLIRSISLYEAQTLCLCVIYMQGGSTPDMCWSLSGAGIRYAQELGVHRRNRYDNKVLDEQWKRVFWVLVCIDTLVSSFCGRPRSTSAEDYDLDYPADCDDEYWETEDPCMAFKQPPGKPSTVAYMGAYLKLIEILGMAQDTIYLVNARNKSDEWTRDAVANLDSALNAWADSIPDQLRWDPNREDSIFSTQSVVLYASYYHVQIQVHRIFIVSPCRKTWVSCPMPYNYPSLAICASSARACSHVMDVASRRGWVCNPHVLNAVFDSCLVLLLHVWGGRKVGLAVDPKKCMQDIDICLRAFRAYETRWQAAGRQHDIITELMSAANMDGAYAPNPLKRVRGQDHEPEPAPSAGTNGAAHPYSAATADASDGSLVFTPPAPDIDTDPLFVLPLYTEDLGRLPVYEPLNWNADSWGKAADDGVLVPNIGVGAPFVPAGPTFLDPGVEDSVLGMSADSLAVFTGAPGGYDWDEWGKYITTVEELMSSLDGSTGVR</sequence>
<dbReference type="Pfam" id="PF00172">
    <property type="entry name" value="Zn_clus"/>
    <property type="match status" value="1"/>
</dbReference>
<keyword evidence="1" id="KW-0479">Metal-binding</keyword>
<feature type="domain" description="Zn(2)-C6 fungal-type" evidence="4">
    <location>
        <begin position="17"/>
        <end position="50"/>
    </location>
</feature>
<protein>
    <submittedName>
        <fullName evidence="5">Fungal-specific transcription factor domain-containing protein</fullName>
    </submittedName>
</protein>
<comment type="caution">
    <text evidence="5">The sequence shown here is derived from an EMBL/GenBank/DDBJ whole genome shotgun (WGS) entry which is preliminary data.</text>
</comment>
<reference evidence="5" key="1">
    <citation type="submission" date="2023-03" db="EMBL/GenBank/DDBJ databases">
        <title>Massive genome expansion in bonnet fungi (Mycena s.s.) driven by repeated elements and novel gene families across ecological guilds.</title>
        <authorList>
            <consortium name="Lawrence Berkeley National Laboratory"/>
            <person name="Harder C.B."/>
            <person name="Miyauchi S."/>
            <person name="Viragh M."/>
            <person name="Kuo A."/>
            <person name="Thoen E."/>
            <person name="Andreopoulos B."/>
            <person name="Lu D."/>
            <person name="Skrede I."/>
            <person name="Drula E."/>
            <person name="Henrissat B."/>
            <person name="Morin E."/>
            <person name="Kohler A."/>
            <person name="Barry K."/>
            <person name="LaButti K."/>
            <person name="Morin E."/>
            <person name="Salamov A."/>
            <person name="Lipzen A."/>
            <person name="Mereny Z."/>
            <person name="Hegedus B."/>
            <person name="Baldrian P."/>
            <person name="Stursova M."/>
            <person name="Weitz H."/>
            <person name="Taylor A."/>
            <person name="Grigoriev I.V."/>
            <person name="Nagy L.G."/>
            <person name="Martin F."/>
            <person name="Kauserud H."/>
        </authorList>
    </citation>
    <scope>NUCLEOTIDE SEQUENCE</scope>
    <source>
        <strain evidence="5">9144</strain>
    </source>
</reference>
<dbReference type="SMART" id="SM00906">
    <property type="entry name" value="Fungal_trans"/>
    <property type="match status" value="1"/>
</dbReference>
<dbReference type="SUPFAM" id="SSF57701">
    <property type="entry name" value="Zn2/Cys6 DNA-binding domain"/>
    <property type="match status" value="1"/>
</dbReference>
<dbReference type="SMART" id="SM00066">
    <property type="entry name" value="GAL4"/>
    <property type="match status" value="1"/>
</dbReference>
<dbReference type="Proteomes" id="UP001219525">
    <property type="component" value="Unassembled WGS sequence"/>
</dbReference>
<dbReference type="PROSITE" id="PS00463">
    <property type="entry name" value="ZN2_CY6_FUNGAL_1"/>
    <property type="match status" value="1"/>
</dbReference>
<evidence type="ECO:0000256" key="3">
    <source>
        <dbReference type="SAM" id="MobiDB-lite"/>
    </source>
</evidence>
<dbReference type="AlphaFoldDB" id="A0AAD6Y1L6"/>
<proteinExistence type="predicted"/>
<evidence type="ECO:0000259" key="4">
    <source>
        <dbReference type="PROSITE" id="PS50048"/>
    </source>
</evidence>
<keyword evidence="6" id="KW-1185">Reference proteome</keyword>
<dbReference type="InterPro" id="IPR036864">
    <property type="entry name" value="Zn2-C6_fun-type_DNA-bd_sf"/>
</dbReference>
<evidence type="ECO:0000313" key="5">
    <source>
        <dbReference type="EMBL" id="KAJ7194854.1"/>
    </source>
</evidence>
<feature type="compositionally biased region" description="Low complexity" evidence="3">
    <location>
        <begin position="118"/>
        <end position="136"/>
    </location>
</feature>
<feature type="region of interest" description="Disordered" evidence="3">
    <location>
        <begin position="115"/>
        <end position="138"/>
    </location>
</feature>
<dbReference type="InterPro" id="IPR007219">
    <property type="entry name" value="XnlR_reg_dom"/>
</dbReference>
<evidence type="ECO:0000313" key="6">
    <source>
        <dbReference type="Proteomes" id="UP001219525"/>
    </source>
</evidence>
<accession>A0AAD6Y1L6</accession>